<dbReference type="SUPFAM" id="SSF52540">
    <property type="entry name" value="P-loop containing nucleoside triphosphate hydrolases"/>
    <property type="match status" value="1"/>
</dbReference>
<dbReference type="InterPro" id="IPR047187">
    <property type="entry name" value="SF1_C_Upf1"/>
</dbReference>
<keyword evidence="3" id="KW-1185">Reference proteome</keyword>
<dbReference type="OrthoDB" id="2423195at2759"/>
<dbReference type="InterPro" id="IPR045055">
    <property type="entry name" value="DNA2/NAM7-like"/>
</dbReference>
<reference evidence="2 3" key="1">
    <citation type="submission" date="2018-11" db="EMBL/GenBank/DDBJ databases">
        <authorList>
            <consortium name="Pathogen Informatics"/>
        </authorList>
    </citation>
    <scope>NUCLEOTIDE SEQUENCE [LARGE SCALE GENOMIC DNA]</scope>
</reference>
<dbReference type="GO" id="GO:0031048">
    <property type="term" value="P:regulatory ncRNA-mediated heterochromatin formation"/>
    <property type="evidence" value="ECO:0007669"/>
    <property type="project" value="TreeGrafter"/>
</dbReference>
<dbReference type="Pfam" id="PF13087">
    <property type="entry name" value="AAA_12"/>
    <property type="match status" value="1"/>
</dbReference>
<dbReference type="GO" id="GO:0031380">
    <property type="term" value="C:nuclear RNA-directed RNA polymerase complex"/>
    <property type="evidence" value="ECO:0007669"/>
    <property type="project" value="TreeGrafter"/>
</dbReference>
<proteinExistence type="predicted"/>
<dbReference type="Proteomes" id="UP000270094">
    <property type="component" value="Unassembled WGS sequence"/>
</dbReference>
<sequence length="178" mass="20597">MQFLKLGVELQSCLGVYDLAREYHLDVSMFERLVRNGFPYTTLQTQHRMNTEITSNIIRPYFYPDIIDDTSVLEYPDVPGMDKKCFFWTHESRETTTPDATSRWNDQEVKMIVELISYLKKQGIELDKITVIAAYSAQMMTLREVIGSTFGKLKDERTVVSIETVDSFQGKVSFVLLV</sequence>
<dbReference type="CDD" id="cd18808">
    <property type="entry name" value="SF1_C_Upf1"/>
    <property type="match status" value="1"/>
</dbReference>
<dbReference type="EMBL" id="UYYB01136379">
    <property type="protein sequence ID" value="VDM85111.1"/>
    <property type="molecule type" value="Genomic_DNA"/>
</dbReference>
<accession>A0A3P7JHD3</accession>
<dbReference type="Gene3D" id="3.40.50.300">
    <property type="entry name" value="P-loop containing nucleotide triphosphate hydrolases"/>
    <property type="match status" value="1"/>
</dbReference>
<protein>
    <recommendedName>
        <fullName evidence="1">DNA2/NAM7 helicase-like C-terminal domain-containing protein</fullName>
    </recommendedName>
</protein>
<dbReference type="InterPro" id="IPR041679">
    <property type="entry name" value="DNA2/NAM7-like_C"/>
</dbReference>
<organism evidence="2 3">
    <name type="scientific">Strongylus vulgaris</name>
    <name type="common">Blood worm</name>
    <dbReference type="NCBI Taxonomy" id="40348"/>
    <lineage>
        <taxon>Eukaryota</taxon>
        <taxon>Metazoa</taxon>
        <taxon>Ecdysozoa</taxon>
        <taxon>Nematoda</taxon>
        <taxon>Chromadorea</taxon>
        <taxon>Rhabditida</taxon>
        <taxon>Rhabditina</taxon>
        <taxon>Rhabditomorpha</taxon>
        <taxon>Strongyloidea</taxon>
        <taxon>Strongylidae</taxon>
        <taxon>Strongylus</taxon>
    </lineage>
</organism>
<dbReference type="AlphaFoldDB" id="A0A3P7JHD3"/>
<gene>
    <name evidence="2" type="ORF">SVUK_LOCUS20109</name>
</gene>
<feature type="domain" description="DNA2/NAM7 helicase-like C-terminal" evidence="1">
    <location>
        <begin position="25"/>
        <end position="171"/>
    </location>
</feature>
<evidence type="ECO:0000313" key="3">
    <source>
        <dbReference type="Proteomes" id="UP000270094"/>
    </source>
</evidence>
<evidence type="ECO:0000313" key="2">
    <source>
        <dbReference type="EMBL" id="VDM85111.1"/>
    </source>
</evidence>
<dbReference type="PANTHER" id="PTHR10887:SF341">
    <property type="entry name" value="NFX1-TYPE ZINC FINGER-CONTAINING PROTEIN 1"/>
    <property type="match status" value="1"/>
</dbReference>
<dbReference type="InterPro" id="IPR027417">
    <property type="entry name" value="P-loop_NTPase"/>
</dbReference>
<name>A0A3P7JHD3_STRVU</name>
<dbReference type="PANTHER" id="PTHR10887">
    <property type="entry name" value="DNA2/NAM7 HELICASE FAMILY"/>
    <property type="match status" value="1"/>
</dbReference>
<evidence type="ECO:0000259" key="1">
    <source>
        <dbReference type="Pfam" id="PF13087"/>
    </source>
</evidence>